<evidence type="ECO:0000313" key="5">
    <source>
        <dbReference type="EMBL" id="WJW69256.1"/>
    </source>
</evidence>
<evidence type="ECO:0000313" key="4">
    <source>
        <dbReference type="EMBL" id="NWJ47341.1"/>
    </source>
</evidence>
<dbReference type="SUPFAM" id="SSF48452">
    <property type="entry name" value="TPR-like"/>
    <property type="match status" value="1"/>
</dbReference>
<evidence type="ECO:0000256" key="3">
    <source>
        <dbReference type="PROSITE-ProRule" id="PRU00339"/>
    </source>
</evidence>
<keyword evidence="2 3" id="KW-0802">TPR repeat</keyword>
<accession>A0A8T7M5G0</accession>
<organism evidence="4 6">
    <name type="scientific">Candidatus Chlorohelix allophototropha</name>
    <dbReference type="NCBI Taxonomy" id="3003348"/>
    <lineage>
        <taxon>Bacteria</taxon>
        <taxon>Bacillati</taxon>
        <taxon>Chloroflexota</taxon>
        <taxon>Chloroflexia</taxon>
        <taxon>Candidatus Chloroheliales</taxon>
        <taxon>Candidatus Chloroheliaceae</taxon>
        <taxon>Candidatus Chlorohelix</taxon>
    </lineage>
</organism>
<proteinExistence type="predicted"/>
<dbReference type="PROSITE" id="PS50005">
    <property type="entry name" value="TPR"/>
    <property type="match status" value="4"/>
</dbReference>
<dbReference type="EMBL" id="JACATZ010000003">
    <property type="protein sequence ID" value="NWJ47341.1"/>
    <property type="molecule type" value="Genomic_DNA"/>
</dbReference>
<name>A0A8T7M5G0_9CHLR</name>
<protein>
    <submittedName>
        <fullName evidence="4">Tetratricopeptide repeat protein</fullName>
    </submittedName>
</protein>
<sequence>MAQSDSDYKSLIEQAERALINEEWQYALTLFEQLLPLAPDTAERAEVLNGRGVALLKLERYEEAIAVLEEAQKLEPGKAEVYFNRALICESIGDFEGALAFYNQTIELKPDDAEAYFRRGGIYFQSHQFEETVADNTRAIELHSGEAVTGPYIARGLAYHQLEQYPDALKDYSQALEIDPRGAADAYFYRALIHIDMEEALPARADLQAYLLMTDDSDGLLATQAREIIEVLDNEA</sequence>
<reference evidence="4 6" key="1">
    <citation type="submission" date="2020-06" db="EMBL/GenBank/DDBJ databases">
        <title>Anoxygenic phototrophic Chloroflexota member uses a Type I reaction center.</title>
        <authorList>
            <person name="Tsuji J.M."/>
            <person name="Shaw N.A."/>
            <person name="Nagashima S."/>
            <person name="Venkiteswaran J."/>
            <person name="Schiff S.L."/>
            <person name="Hanada S."/>
            <person name="Tank M."/>
            <person name="Neufeld J.D."/>
        </authorList>
    </citation>
    <scope>NUCLEOTIDE SEQUENCE [LARGE SCALE GENOMIC DNA]</scope>
    <source>
        <strain evidence="4">L227-S17</strain>
    </source>
</reference>
<feature type="repeat" description="TPR" evidence="3">
    <location>
        <begin position="79"/>
        <end position="112"/>
    </location>
</feature>
<dbReference type="RefSeq" id="WP_341471143.1">
    <property type="nucleotide sequence ID" value="NZ_CP128400.1"/>
</dbReference>
<dbReference type="InterPro" id="IPR011990">
    <property type="entry name" value="TPR-like_helical_dom_sf"/>
</dbReference>
<dbReference type="PROSITE" id="PS50293">
    <property type="entry name" value="TPR_REGION"/>
    <property type="match status" value="2"/>
</dbReference>
<dbReference type="Proteomes" id="UP001431572">
    <property type="component" value="Chromosome 2"/>
</dbReference>
<evidence type="ECO:0000256" key="1">
    <source>
        <dbReference type="ARBA" id="ARBA00022737"/>
    </source>
</evidence>
<evidence type="ECO:0000313" key="6">
    <source>
        <dbReference type="Proteomes" id="UP000521676"/>
    </source>
</evidence>
<evidence type="ECO:0000256" key="2">
    <source>
        <dbReference type="ARBA" id="ARBA00022803"/>
    </source>
</evidence>
<feature type="repeat" description="TPR" evidence="3">
    <location>
        <begin position="113"/>
        <end position="146"/>
    </location>
</feature>
<gene>
    <name evidence="4" type="ORF">HXX08_15895</name>
    <name evidence="5" type="ORF">OZ401_002859</name>
</gene>
<dbReference type="Gene3D" id="1.25.40.10">
    <property type="entry name" value="Tetratricopeptide repeat domain"/>
    <property type="match status" value="2"/>
</dbReference>
<dbReference type="Proteomes" id="UP000521676">
    <property type="component" value="Unassembled WGS sequence"/>
</dbReference>
<dbReference type="Pfam" id="PF13432">
    <property type="entry name" value="TPR_16"/>
    <property type="match status" value="1"/>
</dbReference>
<feature type="repeat" description="TPR" evidence="3">
    <location>
        <begin position="149"/>
        <end position="182"/>
    </location>
</feature>
<dbReference type="InterPro" id="IPR050498">
    <property type="entry name" value="Ycf3"/>
</dbReference>
<keyword evidence="7" id="KW-1185">Reference proteome</keyword>
<evidence type="ECO:0000313" key="7">
    <source>
        <dbReference type="Proteomes" id="UP001431572"/>
    </source>
</evidence>
<dbReference type="PANTHER" id="PTHR44858">
    <property type="entry name" value="TETRATRICOPEPTIDE REPEAT PROTEIN 6"/>
    <property type="match status" value="1"/>
</dbReference>
<dbReference type="EMBL" id="CP128400">
    <property type="protein sequence ID" value="WJW69256.1"/>
    <property type="molecule type" value="Genomic_DNA"/>
</dbReference>
<dbReference type="InterPro" id="IPR019734">
    <property type="entry name" value="TPR_rpt"/>
</dbReference>
<keyword evidence="1" id="KW-0677">Repeat</keyword>
<dbReference type="PANTHER" id="PTHR44858:SF1">
    <property type="entry name" value="UDP-N-ACETYLGLUCOSAMINE--PEPTIDE N-ACETYLGLUCOSAMINYLTRANSFERASE SPINDLY-RELATED"/>
    <property type="match status" value="1"/>
</dbReference>
<dbReference type="AlphaFoldDB" id="A0A8T7M5G0"/>
<reference evidence="5" key="2">
    <citation type="journal article" date="2024" name="Nature">
        <title>Anoxygenic phototroph of the Chloroflexota uses a type I reaction centre.</title>
        <authorList>
            <person name="Tsuji J.M."/>
            <person name="Shaw N.A."/>
            <person name="Nagashima S."/>
            <person name="Venkiteswaran J.J."/>
            <person name="Schiff S.L."/>
            <person name="Watanabe T."/>
            <person name="Fukui M."/>
            <person name="Hanada S."/>
            <person name="Tank M."/>
            <person name="Neufeld J.D."/>
        </authorList>
    </citation>
    <scope>NUCLEOTIDE SEQUENCE</scope>
    <source>
        <strain evidence="5">L227-S17</strain>
    </source>
</reference>
<feature type="repeat" description="TPR" evidence="3">
    <location>
        <begin position="45"/>
        <end position="78"/>
    </location>
</feature>
<dbReference type="SMART" id="SM00028">
    <property type="entry name" value="TPR"/>
    <property type="match status" value="5"/>
</dbReference>
<dbReference type="Pfam" id="PF00515">
    <property type="entry name" value="TPR_1"/>
    <property type="match status" value="1"/>
</dbReference>